<name>A0A9X2SCN6_9BACL</name>
<organism evidence="3 4">
    <name type="scientific">Paenibacillus soyae</name>
    <dbReference type="NCBI Taxonomy" id="2969249"/>
    <lineage>
        <taxon>Bacteria</taxon>
        <taxon>Bacillati</taxon>
        <taxon>Bacillota</taxon>
        <taxon>Bacilli</taxon>
        <taxon>Bacillales</taxon>
        <taxon>Paenibacillaceae</taxon>
        <taxon>Paenibacillus</taxon>
    </lineage>
</organism>
<dbReference type="Gene3D" id="3.30.470.20">
    <property type="entry name" value="ATP-grasp fold, B domain"/>
    <property type="match status" value="1"/>
</dbReference>
<dbReference type="GO" id="GO:0046872">
    <property type="term" value="F:metal ion binding"/>
    <property type="evidence" value="ECO:0007669"/>
    <property type="project" value="InterPro"/>
</dbReference>
<evidence type="ECO:0000256" key="1">
    <source>
        <dbReference type="PROSITE-ProRule" id="PRU00409"/>
    </source>
</evidence>
<keyword evidence="4" id="KW-1185">Reference proteome</keyword>
<evidence type="ECO:0000313" key="4">
    <source>
        <dbReference type="Proteomes" id="UP001141950"/>
    </source>
</evidence>
<dbReference type="PANTHER" id="PTHR21621">
    <property type="entry name" value="RIBOSOMAL PROTEIN S6 MODIFICATION PROTEIN"/>
    <property type="match status" value="1"/>
</dbReference>
<feature type="domain" description="ATP-grasp" evidence="2">
    <location>
        <begin position="187"/>
        <end position="418"/>
    </location>
</feature>
<protein>
    <submittedName>
        <fullName evidence="3">STM4014 family protein</fullName>
    </submittedName>
</protein>
<keyword evidence="1" id="KW-0067">ATP-binding</keyword>
<dbReference type="GO" id="GO:0018169">
    <property type="term" value="F:ribosomal S6-glutamic acid ligase activity"/>
    <property type="evidence" value="ECO:0007669"/>
    <property type="project" value="TreeGrafter"/>
</dbReference>
<dbReference type="PANTHER" id="PTHR21621:SF0">
    <property type="entry name" value="BETA-CITRYLGLUTAMATE SYNTHASE B-RELATED"/>
    <property type="match status" value="1"/>
</dbReference>
<sequence length="427" mass="47288">MTTKTGVIRPLRNKTAARPLIVIGVPGDKRTDGIQKAREKLGLPPALIAPYADLLKSPRTLQELAESWLRRQPEPAAAPLLRMESPGGGFELERALIALGAPDAAAYDGDDELHAYGHLPDPQPMSARFALQLRESPGRLYHPSQWYRGYCRMLARLRFEAAEWRPDAEWQNDPVDIAAMTDKRRTQQLLAAAGVAIPKPLSDSARDYDSLREAMKEAGMHRIFIKLATGSAASGVIAYQRHPTTGAEIAMTTIGIERYAARPPAFYNAGKLRRYTDSSDIAAIVDWLYRHGAYAEQWIAKRDFEGRAFDIRQLVVDGEPCHAIARVSSTPITNLHLRSERMPPEQAELSQESIRQVQHVAASAAAAFPRSAVAGIDVLVSEGSDRCYVADVNPFGDLLYGVEHKGMDPYEWEMRTLFGLNGRHDKG</sequence>
<dbReference type="PROSITE" id="PS50975">
    <property type="entry name" value="ATP_GRASP"/>
    <property type="match status" value="1"/>
</dbReference>
<dbReference type="SUPFAM" id="SSF56059">
    <property type="entry name" value="Glutathione synthetase ATP-binding domain-like"/>
    <property type="match status" value="1"/>
</dbReference>
<dbReference type="RefSeq" id="WP_257450970.1">
    <property type="nucleotide sequence ID" value="NZ_JANIPJ010000021.1"/>
</dbReference>
<dbReference type="InterPro" id="IPR011761">
    <property type="entry name" value="ATP-grasp"/>
</dbReference>
<accession>A0A9X2SCN6</accession>
<dbReference type="AlphaFoldDB" id="A0A9X2SCN6"/>
<dbReference type="GO" id="GO:0005524">
    <property type="term" value="F:ATP binding"/>
    <property type="evidence" value="ECO:0007669"/>
    <property type="project" value="UniProtKB-UniRule"/>
</dbReference>
<evidence type="ECO:0000313" key="3">
    <source>
        <dbReference type="EMBL" id="MCR2806963.1"/>
    </source>
</evidence>
<proteinExistence type="predicted"/>
<dbReference type="GO" id="GO:0009432">
    <property type="term" value="P:SOS response"/>
    <property type="evidence" value="ECO:0007669"/>
    <property type="project" value="TreeGrafter"/>
</dbReference>
<reference evidence="3" key="1">
    <citation type="submission" date="2022-08" db="EMBL/GenBank/DDBJ databases">
        <title>The genomic sequence of strain Paenibacillus sp. SCIV0701.</title>
        <authorList>
            <person name="Zhao H."/>
        </authorList>
    </citation>
    <scope>NUCLEOTIDE SEQUENCE</scope>
    <source>
        <strain evidence="3">SCIV0701</strain>
    </source>
</reference>
<keyword evidence="1" id="KW-0547">Nucleotide-binding</keyword>
<comment type="caution">
    <text evidence="3">The sequence shown here is derived from an EMBL/GenBank/DDBJ whole genome shotgun (WGS) entry which is preliminary data.</text>
</comment>
<dbReference type="GO" id="GO:0005737">
    <property type="term" value="C:cytoplasm"/>
    <property type="evidence" value="ECO:0007669"/>
    <property type="project" value="TreeGrafter"/>
</dbReference>
<evidence type="ECO:0000259" key="2">
    <source>
        <dbReference type="PROSITE" id="PS50975"/>
    </source>
</evidence>
<dbReference type="Proteomes" id="UP001141950">
    <property type="component" value="Unassembled WGS sequence"/>
</dbReference>
<dbReference type="EMBL" id="JANIPJ010000021">
    <property type="protein sequence ID" value="MCR2806963.1"/>
    <property type="molecule type" value="Genomic_DNA"/>
</dbReference>
<dbReference type="NCBIfam" id="NF038074">
    <property type="entry name" value="fam_STM4014"/>
    <property type="match status" value="1"/>
</dbReference>
<dbReference type="InterPro" id="IPR047778">
    <property type="entry name" value="STM4014-like"/>
</dbReference>
<gene>
    <name evidence="3" type="ORF">NQZ67_24055</name>
</gene>